<dbReference type="Proteomes" id="UP000215005">
    <property type="component" value="Chromosome"/>
</dbReference>
<feature type="signal peptide" evidence="3">
    <location>
        <begin position="1"/>
        <end position="24"/>
    </location>
</feature>
<dbReference type="AlphaFoldDB" id="A0A223S555"/>
<feature type="chain" id="PRO_5011265789" description="DUF11 domain-containing protein" evidence="3">
    <location>
        <begin position="25"/>
        <end position="255"/>
    </location>
</feature>
<gene>
    <name evidence="4" type="ORF">CDO52_11250</name>
</gene>
<keyword evidence="3" id="KW-0732">Signal</keyword>
<feature type="transmembrane region" description="Helical" evidence="2">
    <location>
        <begin position="223"/>
        <end position="244"/>
    </location>
</feature>
<dbReference type="EMBL" id="CP022753">
    <property type="protein sequence ID" value="ASU83276.1"/>
    <property type="molecule type" value="Genomic_DNA"/>
</dbReference>
<dbReference type="RefSeq" id="WP_017617149.1">
    <property type="nucleotide sequence ID" value="NZ_ANBG01000049.1"/>
</dbReference>
<accession>A0A223S555</accession>
<feature type="compositionally biased region" description="Basic and acidic residues" evidence="1">
    <location>
        <begin position="40"/>
        <end position="49"/>
    </location>
</feature>
<evidence type="ECO:0000256" key="1">
    <source>
        <dbReference type="SAM" id="MobiDB-lite"/>
    </source>
</evidence>
<evidence type="ECO:0008006" key="6">
    <source>
        <dbReference type="Google" id="ProtNLM"/>
    </source>
</evidence>
<feature type="region of interest" description="Disordered" evidence="1">
    <location>
        <begin position="28"/>
        <end position="70"/>
    </location>
</feature>
<dbReference type="KEGG" id="ngv:CDO52_11250"/>
<keyword evidence="5" id="KW-1185">Reference proteome</keyword>
<feature type="compositionally biased region" description="Acidic residues" evidence="1">
    <location>
        <begin position="50"/>
        <end position="60"/>
    </location>
</feature>
<proteinExistence type="predicted"/>
<evidence type="ECO:0000313" key="4">
    <source>
        <dbReference type="EMBL" id="ASU83276.1"/>
    </source>
</evidence>
<keyword evidence="2" id="KW-1133">Transmembrane helix</keyword>
<feature type="region of interest" description="Disordered" evidence="1">
    <location>
        <begin position="184"/>
        <end position="205"/>
    </location>
</feature>
<reference evidence="4 5" key="1">
    <citation type="submission" date="2017-08" db="EMBL/GenBank/DDBJ databases">
        <title>The complete genome sequence of Nocardiopsis gilva YIM 90087.</title>
        <authorList>
            <person name="Yin M."/>
            <person name="Tang S."/>
        </authorList>
    </citation>
    <scope>NUCLEOTIDE SEQUENCE [LARGE SCALE GENOMIC DNA]</scope>
    <source>
        <strain evidence="4 5">YIM 90087</strain>
    </source>
</reference>
<dbReference type="OrthoDB" id="3432222at2"/>
<name>A0A223S555_9ACTN</name>
<evidence type="ECO:0000256" key="3">
    <source>
        <dbReference type="SAM" id="SignalP"/>
    </source>
</evidence>
<sequence length="255" mass="27729">MARSVVGMAGVAALGGLLALPAVAGRLEPQDGVEQQGQGGREEPAHEPENPEQDQETEQGEVDHPRLPPLSVGVRDALHWMGPGDESQYVITVRNDGGERFERILLFQSLMPEMEVIDAGEQATTWDSAIAWEASLDPGEEIERTTRVRLGDLEQGTRYVGTTACVQLEQGGPLVACGTDANLVPPEERQDQSGQPERPEQSNAQGQLDHWLVAAVREYWPPWSSLVGAGLGAVIGLGVVLVLWRRRIRKSARHV</sequence>
<organism evidence="4 5">
    <name type="scientific">Nocardiopsis gilva YIM 90087</name>
    <dbReference type="NCBI Taxonomy" id="1235441"/>
    <lineage>
        <taxon>Bacteria</taxon>
        <taxon>Bacillati</taxon>
        <taxon>Actinomycetota</taxon>
        <taxon>Actinomycetes</taxon>
        <taxon>Streptosporangiales</taxon>
        <taxon>Nocardiopsidaceae</taxon>
        <taxon>Nocardiopsis</taxon>
    </lineage>
</organism>
<keyword evidence="2" id="KW-0472">Membrane</keyword>
<evidence type="ECO:0000256" key="2">
    <source>
        <dbReference type="SAM" id="Phobius"/>
    </source>
</evidence>
<protein>
    <recommendedName>
        <fullName evidence="6">DUF11 domain-containing protein</fullName>
    </recommendedName>
</protein>
<keyword evidence="2" id="KW-0812">Transmembrane</keyword>
<evidence type="ECO:0000313" key="5">
    <source>
        <dbReference type="Proteomes" id="UP000215005"/>
    </source>
</evidence>